<keyword evidence="6" id="KW-1003">Cell membrane</keyword>
<dbReference type="EMBL" id="SMLK01000002">
    <property type="protein sequence ID" value="TFZ03690.1"/>
    <property type="molecule type" value="Genomic_DNA"/>
</dbReference>
<keyword evidence="3 6" id="KW-0812">Transmembrane</keyword>
<protein>
    <recommendedName>
        <fullName evidence="6">SURF1-like protein</fullName>
    </recommendedName>
</protein>
<dbReference type="Proteomes" id="UP000297839">
    <property type="component" value="Unassembled WGS sequence"/>
</dbReference>
<dbReference type="Pfam" id="PF02104">
    <property type="entry name" value="SURF1"/>
    <property type="match status" value="1"/>
</dbReference>
<dbReference type="GO" id="GO:0005886">
    <property type="term" value="C:plasma membrane"/>
    <property type="evidence" value="ECO:0007669"/>
    <property type="project" value="UniProtKB-SubCell"/>
</dbReference>
<dbReference type="OrthoDB" id="9789940at2"/>
<comment type="caution">
    <text evidence="6">Lacks conserved residue(s) required for the propagation of feature annotation.</text>
</comment>
<dbReference type="AlphaFoldDB" id="A0A4Z0BZH7"/>
<evidence type="ECO:0000256" key="3">
    <source>
        <dbReference type="ARBA" id="ARBA00022692"/>
    </source>
</evidence>
<evidence type="ECO:0000256" key="4">
    <source>
        <dbReference type="ARBA" id="ARBA00022989"/>
    </source>
</evidence>
<comment type="caution">
    <text evidence="7">The sequence shown here is derived from an EMBL/GenBank/DDBJ whole genome shotgun (WGS) entry which is preliminary data.</text>
</comment>
<evidence type="ECO:0000256" key="1">
    <source>
        <dbReference type="ARBA" id="ARBA00004370"/>
    </source>
</evidence>
<dbReference type="PANTHER" id="PTHR23427">
    <property type="entry name" value="SURFEIT LOCUS PROTEIN"/>
    <property type="match status" value="1"/>
</dbReference>
<keyword evidence="8" id="KW-1185">Reference proteome</keyword>
<sequence length="240" mass="26544">MKGRRFWLLTLAAVLGMAATFALGLWQLGRAHQKEALTAAVEARKHDAPLSQAEFLDANRVSMLYRPVVLRGQWDAAHTVFLDNRQMDGRVGFYVVTPLKLAGSGRAVLVQRGWAPRNFQHRDQLPPVETPAGEVEVAGRIAPPPAKLYQFGSAGTGPIRQNLDLAPFAAETRLPLLADVSVQQAGAAAGGLWRDWPESSGARGPETNYGYAFQWWALCALIAILYAWFQFIQPRRRRQA</sequence>
<comment type="subcellular location">
    <subcellularLocation>
        <location evidence="6">Cell membrane</location>
        <topology evidence="6">Multi-pass membrane protein</topology>
    </subcellularLocation>
    <subcellularLocation>
        <location evidence="1">Membrane</location>
    </subcellularLocation>
</comment>
<keyword evidence="5 6" id="KW-0472">Membrane</keyword>
<dbReference type="PANTHER" id="PTHR23427:SF2">
    <property type="entry name" value="SURFEIT LOCUS PROTEIN 1"/>
    <property type="match status" value="1"/>
</dbReference>
<dbReference type="InterPro" id="IPR002994">
    <property type="entry name" value="Surf1/Shy1"/>
</dbReference>
<evidence type="ECO:0000313" key="8">
    <source>
        <dbReference type="Proteomes" id="UP000297839"/>
    </source>
</evidence>
<feature type="transmembrane region" description="Helical" evidence="6">
    <location>
        <begin position="209"/>
        <end position="229"/>
    </location>
</feature>
<evidence type="ECO:0000256" key="6">
    <source>
        <dbReference type="RuleBase" id="RU363076"/>
    </source>
</evidence>
<organism evidence="7 8">
    <name type="scientific">Ramlibacter humi</name>
    <dbReference type="NCBI Taxonomy" id="2530451"/>
    <lineage>
        <taxon>Bacteria</taxon>
        <taxon>Pseudomonadati</taxon>
        <taxon>Pseudomonadota</taxon>
        <taxon>Betaproteobacteria</taxon>
        <taxon>Burkholderiales</taxon>
        <taxon>Comamonadaceae</taxon>
        <taxon>Ramlibacter</taxon>
    </lineage>
</organism>
<comment type="similarity">
    <text evidence="2 6">Belongs to the SURF1 family.</text>
</comment>
<evidence type="ECO:0000256" key="2">
    <source>
        <dbReference type="ARBA" id="ARBA00007165"/>
    </source>
</evidence>
<dbReference type="PROSITE" id="PS50895">
    <property type="entry name" value="SURF1"/>
    <property type="match status" value="1"/>
</dbReference>
<proteinExistence type="inferred from homology"/>
<dbReference type="InterPro" id="IPR045214">
    <property type="entry name" value="Surf1/Surf4"/>
</dbReference>
<accession>A0A4Z0BZH7</accession>
<keyword evidence="4 6" id="KW-1133">Transmembrane helix</keyword>
<gene>
    <name evidence="7" type="ORF">EZ216_08485</name>
</gene>
<dbReference type="RefSeq" id="WP_135249315.1">
    <property type="nucleotide sequence ID" value="NZ_SMLK01000002.1"/>
</dbReference>
<reference evidence="7 8" key="1">
    <citation type="submission" date="2019-03" db="EMBL/GenBank/DDBJ databases">
        <title>Ramlibacter sp. 18x22-1, whole genome shotgun sequence.</title>
        <authorList>
            <person name="Zhang X."/>
            <person name="Feng G."/>
            <person name="Zhu H."/>
        </authorList>
    </citation>
    <scope>NUCLEOTIDE SEQUENCE [LARGE SCALE GENOMIC DNA]</scope>
    <source>
        <strain evidence="7 8">18x22-1</strain>
    </source>
</reference>
<name>A0A4Z0BZH7_9BURK</name>
<evidence type="ECO:0000256" key="5">
    <source>
        <dbReference type="ARBA" id="ARBA00023136"/>
    </source>
</evidence>
<evidence type="ECO:0000313" key="7">
    <source>
        <dbReference type="EMBL" id="TFZ03690.1"/>
    </source>
</evidence>
<dbReference type="CDD" id="cd06662">
    <property type="entry name" value="SURF1"/>
    <property type="match status" value="1"/>
</dbReference>